<dbReference type="SUPFAM" id="SSF53098">
    <property type="entry name" value="Ribonuclease H-like"/>
    <property type="match status" value="1"/>
</dbReference>
<dbReference type="GO" id="GO:0008270">
    <property type="term" value="F:zinc ion binding"/>
    <property type="evidence" value="ECO:0007669"/>
    <property type="project" value="UniProtKB-KW"/>
</dbReference>
<dbReference type="Proteomes" id="UP000750522">
    <property type="component" value="Unassembled WGS sequence"/>
</dbReference>
<organism evidence="7 8">
    <name type="scientific">Geotrichum candidum</name>
    <name type="common">Oospora lactis</name>
    <name type="synonym">Dipodascus geotrichum</name>
    <dbReference type="NCBI Taxonomy" id="1173061"/>
    <lineage>
        <taxon>Eukaryota</taxon>
        <taxon>Fungi</taxon>
        <taxon>Dikarya</taxon>
        <taxon>Ascomycota</taxon>
        <taxon>Saccharomycotina</taxon>
        <taxon>Dipodascomycetes</taxon>
        <taxon>Dipodascales</taxon>
        <taxon>Dipodascaceae</taxon>
        <taxon>Geotrichum</taxon>
    </lineage>
</organism>
<feature type="compositionally biased region" description="Polar residues" evidence="6">
    <location>
        <begin position="37"/>
        <end position="48"/>
    </location>
</feature>
<evidence type="ECO:0000256" key="4">
    <source>
        <dbReference type="ARBA" id="ARBA00022833"/>
    </source>
</evidence>
<accession>A0A9P5G3Q1</accession>
<evidence type="ECO:0000256" key="5">
    <source>
        <dbReference type="ARBA" id="ARBA00023242"/>
    </source>
</evidence>
<feature type="region of interest" description="Disordered" evidence="6">
    <location>
        <begin position="79"/>
        <end position="116"/>
    </location>
</feature>
<dbReference type="GO" id="GO:0005634">
    <property type="term" value="C:nucleus"/>
    <property type="evidence" value="ECO:0007669"/>
    <property type="project" value="UniProtKB-SubCell"/>
</dbReference>
<dbReference type="InterPro" id="IPR012337">
    <property type="entry name" value="RNaseH-like_sf"/>
</dbReference>
<keyword evidence="5" id="KW-0539">Nucleus</keyword>
<name>A0A9P5G3Q1_GEOCN</name>
<protein>
    <recommendedName>
        <fullName evidence="9">HAT C-terminal dimerisation domain-containing protein</fullName>
    </recommendedName>
</protein>
<evidence type="ECO:0008006" key="9">
    <source>
        <dbReference type="Google" id="ProtNLM"/>
    </source>
</evidence>
<gene>
    <name evidence="7" type="ORF">DV451_003581</name>
</gene>
<comment type="subcellular location">
    <subcellularLocation>
        <location evidence="1">Nucleus</location>
    </subcellularLocation>
</comment>
<dbReference type="PANTHER" id="PTHR46481">
    <property type="entry name" value="ZINC FINGER BED DOMAIN-CONTAINING PROTEIN 4"/>
    <property type="match status" value="1"/>
</dbReference>
<comment type="caution">
    <text evidence="7">The sequence shown here is derived from an EMBL/GenBank/DDBJ whole genome shotgun (WGS) entry which is preliminary data.</text>
</comment>
<reference evidence="7" key="1">
    <citation type="journal article" date="2020" name="Front. Microbiol.">
        <title>Phenotypic and Genetic Characterization of the Cheese Ripening Yeast Geotrichum candidum.</title>
        <authorList>
            <person name="Perkins V."/>
            <person name="Vignola S."/>
            <person name="Lessard M.H."/>
            <person name="Plante P.L."/>
            <person name="Corbeil J."/>
            <person name="Dugat-Bony E."/>
            <person name="Frenette M."/>
            <person name="Labrie S."/>
        </authorList>
    </citation>
    <scope>NUCLEOTIDE SEQUENCE</scope>
    <source>
        <strain evidence="7">LMA-70</strain>
    </source>
</reference>
<evidence type="ECO:0000313" key="7">
    <source>
        <dbReference type="EMBL" id="KAF5098014.1"/>
    </source>
</evidence>
<feature type="region of interest" description="Disordered" evidence="6">
    <location>
        <begin position="739"/>
        <end position="774"/>
    </location>
</feature>
<evidence type="ECO:0000313" key="8">
    <source>
        <dbReference type="Proteomes" id="UP000750522"/>
    </source>
</evidence>
<dbReference type="PANTHER" id="PTHR46481:SF10">
    <property type="entry name" value="ZINC FINGER BED DOMAIN-CONTAINING PROTEIN 39"/>
    <property type="match status" value="1"/>
</dbReference>
<feature type="compositionally biased region" description="Low complexity" evidence="6">
    <location>
        <begin position="257"/>
        <end position="272"/>
    </location>
</feature>
<feature type="compositionally biased region" description="Polar residues" evidence="6">
    <location>
        <begin position="747"/>
        <end position="756"/>
    </location>
</feature>
<keyword evidence="3" id="KW-0863">Zinc-finger</keyword>
<keyword evidence="4" id="KW-0862">Zinc</keyword>
<proteinExistence type="predicted"/>
<dbReference type="EMBL" id="QQZK01000081">
    <property type="protein sequence ID" value="KAF5098014.1"/>
    <property type="molecule type" value="Genomic_DNA"/>
</dbReference>
<evidence type="ECO:0000256" key="2">
    <source>
        <dbReference type="ARBA" id="ARBA00022723"/>
    </source>
</evidence>
<feature type="region of interest" description="Disordered" evidence="6">
    <location>
        <begin position="183"/>
        <end position="283"/>
    </location>
</feature>
<feature type="compositionally biased region" description="Polar residues" evidence="6">
    <location>
        <begin position="216"/>
        <end position="244"/>
    </location>
</feature>
<sequence>MEADLIKPEPPVLPDPALGNASTPSFTPIATPVDSVNVASTHKPTENASPAVHDVPNATSSPSISFSYLSRSTSMVPINADSTINNTPQTEVAQPQQPTGQLTSPQVTGPSQPQEQSIAQAQAAAALDKKTASALPAVRSSWVWNHFVQTPENPFRVQCQCPVPGDGPNSICGVILTRDKTGSTGSMCRHLNRVHQMTSNVKPTNVKKIKDDPESGTDSHASSPGSKRTFSAMNGNTAVSSANKKQADDGKFSSSQSSGKARNSNGSSSNSSSHKKSSAQRTLSKEEIIARVIPYFIESGSPLDRNEYNLFKDFIASLDLHLTMPELQSYNSFVALASRWHNEMKEGIKSELAQVKGQISLTCGVWKSWDNCGSWENKRRDRQFVIVAHFIDNNWTLKRVLLKIEPLRWYHDSVVKLIVNAIEEFGIKDKVFTVLTDEESNTSEKGLYKGLSKSLNVKSAGAGADGNGIFGSLVTDIYAIVDNFLYPETSASTNATRAGLKDIVKTIELISDDIESTQTKTEYFQKCQKEEPVLVSLREPNDDNLYSKNVSNQTGWRLFYQLISNAVIRKESVEKYLKKYDDFNSTNDDEEEEETEESILQLAEGTFGANEWLGLEILYEILKPIYTTLNDLESSAYNTAGVTSFAIESMIKTLKETFSSEKFRELLDKYEDRGIEEEIRLFVTTISNIYTSSPSSNNYSIFKCVQVLDPNFKRLFRHMTREEQADIRNKFKVDLANITREPRENGTDATGENQGEANGVNGDESKSTEDVNRTPGFFQSLVNDEETVDSLTSELDEYVRMNTGQRLVDPYQWWAKNGDSFPQLNLIAKTYMAVPGWNDVLHDGKLMEESVVLLRARTGNQYKSFGKEMCLRYWIKNGYSNYCMIKCAV</sequence>
<evidence type="ECO:0000256" key="6">
    <source>
        <dbReference type="SAM" id="MobiDB-lite"/>
    </source>
</evidence>
<feature type="region of interest" description="Disordered" evidence="6">
    <location>
        <begin position="1"/>
        <end position="61"/>
    </location>
</feature>
<dbReference type="AlphaFoldDB" id="A0A9P5G3Q1"/>
<feature type="compositionally biased region" description="Basic and acidic residues" evidence="6">
    <location>
        <begin position="763"/>
        <end position="772"/>
    </location>
</feature>
<reference evidence="7" key="2">
    <citation type="submission" date="2020-01" db="EMBL/GenBank/DDBJ databases">
        <authorList>
            <person name="Perkins V."/>
            <person name="Lessard M.-H."/>
            <person name="Dugat-Bony E."/>
            <person name="Frenette M."/>
            <person name="Labrie S."/>
        </authorList>
    </citation>
    <scope>NUCLEOTIDE SEQUENCE</scope>
    <source>
        <strain evidence="7">LMA-70</strain>
    </source>
</reference>
<dbReference type="InterPro" id="IPR052035">
    <property type="entry name" value="ZnF_BED_domain_contain"/>
</dbReference>
<dbReference type="SMART" id="SM00614">
    <property type="entry name" value="ZnF_BED"/>
    <property type="match status" value="1"/>
</dbReference>
<evidence type="ECO:0000256" key="3">
    <source>
        <dbReference type="ARBA" id="ARBA00022771"/>
    </source>
</evidence>
<evidence type="ECO:0000256" key="1">
    <source>
        <dbReference type="ARBA" id="ARBA00004123"/>
    </source>
</evidence>
<keyword evidence="2" id="KW-0479">Metal-binding</keyword>